<keyword evidence="6" id="KW-0479">Metal-binding</keyword>
<evidence type="ECO:0000256" key="7">
    <source>
        <dbReference type="ARBA" id="ARBA00022771"/>
    </source>
</evidence>
<feature type="domain" description="RING-type" evidence="13">
    <location>
        <begin position="18"/>
        <end position="57"/>
    </location>
</feature>
<protein>
    <recommendedName>
        <fullName evidence="4">E3 ubiquitin-protein ligase NRDP1</fullName>
        <ecNumber evidence="3">2.3.2.27</ecNumber>
    </recommendedName>
    <alternativeName>
        <fullName evidence="10">RING finger protein 41</fullName>
    </alternativeName>
    <alternativeName>
        <fullName evidence="11">RING-type E3 ubiquitin transferase NRDP1</fullName>
    </alternativeName>
</protein>
<keyword evidence="15" id="KW-1185">Reference proteome</keyword>
<dbReference type="InterPro" id="IPR017907">
    <property type="entry name" value="Znf_RING_CS"/>
</dbReference>
<dbReference type="EMBL" id="JASPKY010000568">
    <property type="protein sequence ID" value="KAK9692764.1"/>
    <property type="molecule type" value="Genomic_DNA"/>
</dbReference>
<evidence type="ECO:0000256" key="9">
    <source>
        <dbReference type="ARBA" id="ARBA00022833"/>
    </source>
</evidence>
<dbReference type="AlphaFoldDB" id="A0AAW1ISZ9"/>
<proteinExistence type="predicted"/>
<dbReference type="GO" id="GO:0016567">
    <property type="term" value="P:protein ubiquitination"/>
    <property type="evidence" value="ECO:0007669"/>
    <property type="project" value="InterPro"/>
</dbReference>
<reference evidence="14 15" key="1">
    <citation type="journal article" date="2024" name="BMC Genomics">
        <title>De novo assembly and annotation of Popillia japonica's genome with initial clues to its potential as an invasive pest.</title>
        <authorList>
            <person name="Cucini C."/>
            <person name="Boschi S."/>
            <person name="Funari R."/>
            <person name="Cardaioli E."/>
            <person name="Iannotti N."/>
            <person name="Marturano G."/>
            <person name="Paoli F."/>
            <person name="Bruttini M."/>
            <person name="Carapelli A."/>
            <person name="Frati F."/>
            <person name="Nardi F."/>
        </authorList>
    </citation>
    <scope>NUCLEOTIDE SEQUENCE [LARGE SCALE GENOMIC DNA]</scope>
    <source>
        <strain evidence="14">DMR45628</strain>
    </source>
</reference>
<keyword evidence="8" id="KW-0833">Ubl conjugation pathway</keyword>
<dbReference type="PROSITE" id="PS50089">
    <property type="entry name" value="ZF_RING_2"/>
    <property type="match status" value="1"/>
</dbReference>
<dbReference type="InterPro" id="IPR037255">
    <property type="entry name" value="NRDP1_C"/>
</dbReference>
<evidence type="ECO:0000256" key="8">
    <source>
        <dbReference type="ARBA" id="ARBA00022786"/>
    </source>
</evidence>
<evidence type="ECO:0000259" key="13">
    <source>
        <dbReference type="PROSITE" id="PS50089"/>
    </source>
</evidence>
<evidence type="ECO:0000256" key="2">
    <source>
        <dbReference type="ARBA" id="ARBA00004906"/>
    </source>
</evidence>
<dbReference type="SMART" id="SM00184">
    <property type="entry name" value="RING"/>
    <property type="match status" value="1"/>
</dbReference>
<keyword evidence="5" id="KW-0808">Transferase</keyword>
<keyword evidence="9" id="KW-0862">Zinc</keyword>
<dbReference type="Pfam" id="PF13923">
    <property type="entry name" value="zf-C3HC4_2"/>
    <property type="match status" value="1"/>
</dbReference>
<comment type="catalytic activity">
    <reaction evidence="1">
        <text>S-ubiquitinyl-[E2 ubiquitin-conjugating enzyme]-L-cysteine + [acceptor protein]-L-lysine = [E2 ubiquitin-conjugating enzyme]-L-cysteine + N(6)-ubiquitinyl-[acceptor protein]-L-lysine.</text>
        <dbReference type="EC" id="2.3.2.27"/>
    </reaction>
</comment>
<dbReference type="InterPro" id="IPR003613">
    <property type="entry name" value="Ubox_domain"/>
</dbReference>
<dbReference type="InterPro" id="IPR013083">
    <property type="entry name" value="Znf_RING/FYVE/PHD"/>
</dbReference>
<dbReference type="SMART" id="SM00504">
    <property type="entry name" value="Ubox"/>
    <property type="match status" value="1"/>
</dbReference>
<dbReference type="SUPFAM" id="SSF160088">
    <property type="entry name" value="NRDP1 C-terminal domain-like"/>
    <property type="match status" value="1"/>
</dbReference>
<evidence type="ECO:0000256" key="12">
    <source>
        <dbReference type="PROSITE-ProRule" id="PRU00175"/>
    </source>
</evidence>
<dbReference type="PANTHER" id="PTHR10131:SF157">
    <property type="entry name" value="RECEPTOR-ASSOCIATED FACTOR, PUTATIVE-RELATED"/>
    <property type="match status" value="1"/>
</dbReference>
<dbReference type="Proteomes" id="UP001458880">
    <property type="component" value="Unassembled WGS sequence"/>
</dbReference>
<dbReference type="Gene3D" id="3.30.40.10">
    <property type="entry name" value="Zinc/RING finger domain, C3HC4 (zinc finger)"/>
    <property type="match status" value="2"/>
</dbReference>
<evidence type="ECO:0000256" key="10">
    <source>
        <dbReference type="ARBA" id="ARBA00030556"/>
    </source>
</evidence>
<comment type="caution">
    <text evidence="14">The sequence shown here is derived from an EMBL/GenBank/DDBJ whole genome shotgun (WGS) entry which is preliminary data.</text>
</comment>
<comment type="pathway">
    <text evidence="2">Protein modification; protein ubiquitination.</text>
</comment>
<evidence type="ECO:0000256" key="1">
    <source>
        <dbReference type="ARBA" id="ARBA00000900"/>
    </source>
</evidence>
<dbReference type="SUPFAM" id="SSF49599">
    <property type="entry name" value="TRAF domain-like"/>
    <property type="match status" value="1"/>
</dbReference>
<keyword evidence="7 12" id="KW-0863">Zinc-finger</keyword>
<organism evidence="14 15">
    <name type="scientific">Popillia japonica</name>
    <name type="common">Japanese beetle</name>
    <dbReference type="NCBI Taxonomy" id="7064"/>
    <lineage>
        <taxon>Eukaryota</taxon>
        <taxon>Metazoa</taxon>
        <taxon>Ecdysozoa</taxon>
        <taxon>Arthropoda</taxon>
        <taxon>Hexapoda</taxon>
        <taxon>Insecta</taxon>
        <taxon>Pterygota</taxon>
        <taxon>Neoptera</taxon>
        <taxon>Endopterygota</taxon>
        <taxon>Coleoptera</taxon>
        <taxon>Polyphaga</taxon>
        <taxon>Scarabaeiformia</taxon>
        <taxon>Scarabaeidae</taxon>
        <taxon>Rutelinae</taxon>
        <taxon>Popillia</taxon>
    </lineage>
</organism>
<dbReference type="CDD" id="cd16634">
    <property type="entry name" value="mRING-HC-C3HC3D_Nrdp1"/>
    <property type="match status" value="1"/>
</dbReference>
<evidence type="ECO:0000256" key="4">
    <source>
        <dbReference type="ARBA" id="ARBA00015711"/>
    </source>
</evidence>
<dbReference type="InterPro" id="IPR001841">
    <property type="entry name" value="Znf_RING"/>
</dbReference>
<sequence length="319" mass="36927">MGFELNRFQGEVDEELICPICSGVLEDPLQAPVCEHAFCKTCIHEWISRQPTCPVDRQHITSAQLRQVPRILRNLLSRLSINCDNAQYGCSRTLKLDTLTSHLEECEYNPKRPLPCEQGCGLIIPKDELKDHNCVKELRTLISKQQQKFNDFQQELTEQRFIINEQKRELQLLKDFMRAMRISNPAMRAIADAMERDEVLRWSNSLTRARVTRWGGMISTPDEVLQNSLQLIIKRTLSEVGCPSHIIDDLMENCHERRWPPGLCSLETRQNNRRHYENYVCKRVPGKQAVLVLSCDNTHMSEDMMVEPGLVMIFAHGIE</sequence>
<dbReference type="GO" id="GO:0043122">
    <property type="term" value="P:regulation of canonical NF-kappaB signal transduction"/>
    <property type="evidence" value="ECO:0007669"/>
    <property type="project" value="TreeGrafter"/>
</dbReference>
<gene>
    <name evidence="14" type="ORF">QE152_g34938</name>
</gene>
<name>A0AAW1ISZ9_POPJA</name>
<dbReference type="FunFam" id="3.30.40.10:FF:000268">
    <property type="entry name" value="E3 ubiquitin-protein ligase NRDP1"/>
    <property type="match status" value="1"/>
</dbReference>
<dbReference type="EC" id="2.3.2.27" evidence="3"/>
<evidence type="ECO:0000256" key="6">
    <source>
        <dbReference type="ARBA" id="ARBA00022723"/>
    </source>
</evidence>
<dbReference type="InterPro" id="IPR015036">
    <property type="entry name" value="NRDP1"/>
</dbReference>
<evidence type="ECO:0000256" key="11">
    <source>
        <dbReference type="ARBA" id="ARBA00031762"/>
    </source>
</evidence>
<dbReference type="PANTHER" id="PTHR10131">
    <property type="entry name" value="TNF RECEPTOR ASSOCIATED FACTOR"/>
    <property type="match status" value="1"/>
</dbReference>
<dbReference type="SUPFAM" id="SSF57850">
    <property type="entry name" value="RING/U-box"/>
    <property type="match status" value="1"/>
</dbReference>
<dbReference type="Pfam" id="PF08941">
    <property type="entry name" value="USP8_interact"/>
    <property type="match status" value="1"/>
</dbReference>
<evidence type="ECO:0000256" key="5">
    <source>
        <dbReference type="ARBA" id="ARBA00022679"/>
    </source>
</evidence>
<evidence type="ECO:0000256" key="3">
    <source>
        <dbReference type="ARBA" id="ARBA00012483"/>
    </source>
</evidence>
<accession>A0AAW1ISZ9</accession>
<evidence type="ECO:0000313" key="14">
    <source>
        <dbReference type="EMBL" id="KAK9692764.1"/>
    </source>
</evidence>
<evidence type="ECO:0000313" key="15">
    <source>
        <dbReference type="Proteomes" id="UP001458880"/>
    </source>
</evidence>
<dbReference type="PROSITE" id="PS00518">
    <property type="entry name" value="ZF_RING_1"/>
    <property type="match status" value="1"/>
</dbReference>
<dbReference type="GO" id="GO:0061630">
    <property type="term" value="F:ubiquitin protein ligase activity"/>
    <property type="evidence" value="ECO:0007669"/>
    <property type="project" value="UniProtKB-EC"/>
</dbReference>
<dbReference type="GO" id="GO:0008270">
    <property type="term" value="F:zinc ion binding"/>
    <property type="evidence" value="ECO:0007669"/>
    <property type="project" value="UniProtKB-KW"/>
</dbReference>